<feature type="compositionally biased region" description="Basic residues" evidence="1">
    <location>
        <begin position="323"/>
        <end position="332"/>
    </location>
</feature>
<feature type="compositionally biased region" description="Basic and acidic residues" evidence="1">
    <location>
        <begin position="111"/>
        <end position="134"/>
    </location>
</feature>
<feature type="compositionally biased region" description="Basic and acidic residues" evidence="1">
    <location>
        <begin position="144"/>
        <end position="157"/>
    </location>
</feature>
<feature type="compositionally biased region" description="Low complexity" evidence="1">
    <location>
        <begin position="55"/>
        <end position="69"/>
    </location>
</feature>
<reference evidence="2" key="2">
    <citation type="submission" date="2018-04" db="EMBL/GenBank/DDBJ databases">
        <title>OnivRS2 (Oryza nivara Reference Sequence Version 2).</title>
        <authorList>
            <person name="Zhang J."/>
            <person name="Kudrna D."/>
            <person name="Lee S."/>
            <person name="Talag J."/>
            <person name="Rajasekar S."/>
            <person name="Welchert J."/>
            <person name="Hsing Y.-I."/>
            <person name="Wing R.A."/>
        </authorList>
    </citation>
    <scope>NUCLEOTIDE SEQUENCE [LARGE SCALE GENOMIC DNA]</scope>
</reference>
<accession>A0A0E0FQP7</accession>
<dbReference type="Gramene" id="ONIVA01G29050.1">
    <property type="protein sequence ID" value="ONIVA01G29050.1"/>
    <property type="gene ID" value="ONIVA01G29050"/>
</dbReference>
<feature type="compositionally biased region" description="Basic residues" evidence="1">
    <location>
        <begin position="207"/>
        <end position="240"/>
    </location>
</feature>
<organism evidence="2">
    <name type="scientific">Oryza nivara</name>
    <name type="common">Indian wild rice</name>
    <name type="synonym">Oryza sativa f. spontanea</name>
    <dbReference type="NCBI Taxonomy" id="4536"/>
    <lineage>
        <taxon>Eukaryota</taxon>
        <taxon>Viridiplantae</taxon>
        <taxon>Streptophyta</taxon>
        <taxon>Embryophyta</taxon>
        <taxon>Tracheophyta</taxon>
        <taxon>Spermatophyta</taxon>
        <taxon>Magnoliopsida</taxon>
        <taxon>Liliopsida</taxon>
        <taxon>Poales</taxon>
        <taxon>Poaceae</taxon>
        <taxon>BOP clade</taxon>
        <taxon>Oryzoideae</taxon>
        <taxon>Oryzeae</taxon>
        <taxon>Oryzinae</taxon>
        <taxon>Oryza</taxon>
    </lineage>
</organism>
<feature type="compositionally biased region" description="Basic residues" evidence="1">
    <location>
        <begin position="158"/>
        <end position="172"/>
    </location>
</feature>
<feature type="compositionally biased region" description="Gly residues" evidence="1">
    <location>
        <begin position="27"/>
        <end position="36"/>
    </location>
</feature>
<sequence>MAATPPPARLPARGADLPRSGGAAAAGTGGRGGGGGRGRRAWWRGRCCRRRKQARAGAARAVAGLLRQDVPGRRPDRRQRHRAAVPRQPRRRPRRAPPLLPRLLRRRVRRVHTDRADGQQRRRGAEGGEGHGGEPEPAAGGVRHGGDGQGRRGEGVPRRRHLRRRPRARRPGLRPPGRWALLRGEEGSEGQQGVPGGQGAGQPPARQLHRGRAPPRVRRQGPRRRRPRGALGRAHRRVRALRPLPGPPLRLRRDAAAGPGDGRAAGEGAAHVVPLHRRQRPRGGALRREHPVPVRPRLLRQPAGEAGTPRLRPGAVPRPAHQAARRGARRRQGAVLPGVRGQHGQDGLRPGQEGQEGGGQASLQPAPVLNVYWSKLGRSHCLDHSITRSHLALQELSFAVNCHISESISSSVLFFSFVGCTSARLCRDC</sequence>
<evidence type="ECO:0000313" key="2">
    <source>
        <dbReference type="EnsemblPlants" id="ONIVA01G29050.1"/>
    </source>
</evidence>
<name>A0A0E0FQP7_ORYNI</name>
<dbReference type="EnsemblPlants" id="ONIVA01G29050.1">
    <property type="protein sequence ID" value="ONIVA01G29050.1"/>
    <property type="gene ID" value="ONIVA01G29050"/>
</dbReference>
<feature type="compositionally biased region" description="Low complexity" evidence="1">
    <location>
        <begin position="10"/>
        <end position="26"/>
    </location>
</feature>
<evidence type="ECO:0000256" key="1">
    <source>
        <dbReference type="SAM" id="MobiDB-lite"/>
    </source>
</evidence>
<proteinExistence type="predicted"/>
<keyword evidence="3" id="KW-1185">Reference proteome</keyword>
<feature type="compositionally biased region" description="Basic residues" evidence="1">
    <location>
        <begin position="75"/>
        <end position="95"/>
    </location>
</feature>
<reference evidence="2" key="1">
    <citation type="submission" date="2015-04" db="UniProtKB">
        <authorList>
            <consortium name="EnsemblPlants"/>
        </authorList>
    </citation>
    <scope>IDENTIFICATION</scope>
    <source>
        <strain evidence="2">SL10</strain>
    </source>
</reference>
<dbReference type="Proteomes" id="UP000006591">
    <property type="component" value="Chromosome 1"/>
</dbReference>
<protein>
    <submittedName>
        <fullName evidence="2">Uncharacterized protein</fullName>
    </submittedName>
</protein>
<feature type="region of interest" description="Disordered" evidence="1">
    <location>
        <begin position="1"/>
        <end position="362"/>
    </location>
</feature>
<feature type="compositionally biased region" description="Basic residues" evidence="1">
    <location>
        <begin position="37"/>
        <end position="54"/>
    </location>
</feature>
<dbReference type="OMA" id="VNCHISE"/>
<dbReference type="AlphaFoldDB" id="A0A0E0FQP7"/>
<evidence type="ECO:0000313" key="3">
    <source>
        <dbReference type="Proteomes" id="UP000006591"/>
    </source>
</evidence>
<dbReference type="HOGENOM" id="CLU_652807_0_0_1"/>